<protein>
    <submittedName>
        <fullName evidence="2">Uncharacterized protein</fullName>
    </submittedName>
</protein>
<reference evidence="2 3" key="1">
    <citation type="submission" date="2024-03" db="EMBL/GenBank/DDBJ databases">
        <authorList>
            <person name="Martinez-Hernandez J."/>
        </authorList>
    </citation>
    <scope>NUCLEOTIDE SEQUENCE [LARGE SCALE GENOMIC DNA]</scope>
</reference>
<evidence type="ECO:0000256" key="1">
    <source>
        <dbReference type="SAM" id="MobiDB-lite"/>
    </source>
</evidence>
<dbReference type="AlphaFoldDB" id="A0AAV1WWM8"/>
<dbReference type="Proteomes" id="UP001497480">
    <property type="component" value="Unassembled WGS sequence"/>
</dbReference>
<gene>
    <name evidence="2" type="ORF">LLUT_LOCUS14865</name>
</gene>
<feature type="compositionally biased region" description="Low complexity" evidence="1">
    <location>
        <begin position="1"/>
        <end position="14"/>
    </location>
</feature>
<sequence>MASLTASSSDLTDSFIATSFGPSSPKDNRTRTFTFPMNTPDNKHVCDLQYTLSPIDEIIFRKSLLQLHNLYSQRTISNNINYRQQRDTSWTMQEFFRISINRGEY</sequence>
<proteinExistence type="predicted"/>
<keyword evidence="3" id="KW-1185">Reference proteome</keyword>
<dbReference type="EMBL" id="CAXHTB010000010">
    <property type="protein sequence ID" value="CAL0313805.1"/>
    <property type="molecule type" value="Genomic_DNA"/>
</dbReference>
<feature type="region of interest" description="Disordered" evidence="1">
    <location>
        <begin position="1"/>
        <end position="29"/>
    </location>
</feature>
<name>A0AAV1WWM8_LUPLU</name>
<accession>A0AAV1WWM8</accession>
<comment type="caution">
    <text evidence="2">The sequence shown here is derived from an EMBL/GenBank/DDBJ whole genome shotgun (WGS) entry which is preliminary data.</text>
</comment>
<evidence type="ECO:0000313" key="2">
    <source>
        <dbReference type="EMBL" id="CAL0313805.1"/>
    </source>
</evidence>
<organism evidence="2 3">
    <name type="scientific">Lupinus luteus</name>
    <name type="common">European yellow lupine</name>
    <dbReference type="NCBI Taxonomy" id="3873"/>
    <lineage>
        <taxon>Eukaryota</taxon>
        <taxon>Viridiplantae</taxon>
        <taxon>Streptophyta</taxon>
        <taxon>Embryophyta</taxon>
        <taxon>Tracheophyta</taxon>
        <taxon>Spermatophyta</taxon>
        <taxon>Magnoliopsida</taxon>
        <taxon>eudicotyledons</taxon>
        <taxon>Gunneridae</taxon>
        <taxon>Pentapetalae</taxon>
        <taxon>rosids</taxon>
        <taxon>fabids</taxon>
        <taxon>Fabales</taxon>
        <taxon>Fabaceae</taxon>
        <taxon>Papilionoideae</taxon>
        <taxon>50 kb inversion clade</taxon>
        <taxon>genistoids sensu lato</taxon>
        <taxon>core genistoids</taxon>
        <taxon>Genisteae</taxon>
        <taxon>Lupinus</taxon>
    </lineage>
</organism>
<evidence type="ECO:0000313" key="3">
    <source>
        <dbReference type="Proteomes" id="UP001497480"/>
    </source>
</evidence>